<protein>
    <submittedName>
        <fullName evidence="1">Uncharacterized protein</fullName>
    </submittedName>
</protein>
<gene>
    <name evidence="1" type="ORF">XthCFBP4691_05230</name>
</gene>
<sequence length="97" mass="11156">MFGQNAEGPAHAIGDIIRLLRAKLDLTPMSALHVLQRERQWRLVHPLRSRKSIDLVDDLLRIDCAYIMHFTTFRIWIQYFRGGGRGFPQEPAGIGKT</sequence>
<proteinExistence type="predicted"/>
<evidence type="ECO:0000313" key="2">
    <source>
        <dbReference type="Proteomes" id="UP000239898"/>
    </source>
</evidence>
<keyword evidence="2" id="KW-1185">Reference proteome</keyword>
<dbReference type="AlphaFoldDB" id="A0A2S6ZIH6"/>
<reference evidence="1 2" key="1">
    <citation type="submission" date="2016-08" db="EMBL/GenBank/DDBJ databases">
        <title>Evolution of the type three secretion system and type three effector repertoires in Xanthomonas.</title>
        <authorList>
            <person name="Merda D."/>
            <person name="Briand M."/>
            <person name="Bosis E."/>
            <person name="Rousseau C."/>
            <person name="Portier P."/>
            <person name="Jacques M.-A."/>
            <person name="Fischer-Le Saux M."/>
        </authorList>
    </citation>
    <scope>NUCLEOTIDE SEQUENCE [LARGE SCALE GENOMIC DNA]</scope>
    <source>
        <strain evidence="1 2">CFBP 4691</strain>
    </source>
</reference>
<dbReference type="EMBL" id="MIGX01000015">
    <property type="protein sequence ID" value="PPT92072.1"/>
    <property type="molecule type" value="Genomic_DNA"/>
</dbReference>
<comment type="caution">
    <text evidence="1">The sequence shown here is derived from an EMBL/GenBank/DDBJ whole genome shotgun (WGS) entry which is preliminary data.</text>
</comment>
<name>A0A2S6ZIH6_9XANT</name>
<organism evidence="1 2">
    <name type="scientific">Xanthomonas theicola</name>
    <dbReference type="NCBI Taxonomy" id="56464"/>
    <lineage>
        <taxon>Bacteria</taxon>
        <taxon>Pseudomonadati</taxon>
        <taxon>Pseudomonadota</taxon>
        <taxon>Gammaproteobacteria</taxon>
        <taxon>Lysobacterales</taxon>
        <taxon>Lysobacteraceae</taxon>
        <taxon>Xanthomonas</taxon>
    </lineage>
</organism>
<dbReference type="Proteomes" id="UP000239898">
    <property type="component" value="Unassembled WGS sequence"/>
</dbReference>
<accession>A0A2S6ZIH6</accession>
<evidence type="ECO:0000313" key="1">
    <source>
        <dbReference type="EMBL" id="PPT92072.1"/>
    </source>
</evidence>